<name>X1GSA1_9ZZZZ</name>
<gene>
    <name evidence="1" type="ORF">S03H2_19249</name>
</gene>
<evidence type="ECO:0000313" key="1">
    <source>
        <dbReference type="EMBL" id="GAH44459.1"/>
    </source>
</evidence>
<sequence>MDICYTSSQKKTKRDDLDDSTRKQFYDLITQERVIHEHEHLANLWQTEANVELYRKHRPTDEQIKEYIINSLIFTYMIQTSENLAGIIIDNTKLDLSPNLEPIVNNKKENMFITIMNVIKNA</sequence>
<reference evidence="1" key="1">
    <citation type="journal article" date="2014" name="Front. Microbiol.">
        <title>High frequency of phylogenetically diverse reductive dehalogenase-homologous genes in deep subseafloor sedimentary metagenomes.</title>
        <authorList>
            <person name="Kawai M."/>
            <person name="Futagami T."/>
            <person name="Toyoda A."/>
            <person name="Takaki Y."/>
            <person name="Nishi S."/>
            <person name="Hori S."/>
            <person name="Arai W."/>
            <person name="Tsubouchi T."/>
            <person name="Morono Y."/>
            <person name="Uchiyama I."/>
            <person name="Ito T."/>
            <person name="Fujiyama A."/>
            <person name="Inagaki F."/>
            <person name="Takami H."/>
        </authorList>
    </citation>
    <scope>NUCLEOTIDE SEQUENCE</scope>
    <source>
        <strain evidence="1">Expedition CK06-06</strain>
    </source>
</reference>
<organism evidence="1">
    <name type="scientific">marine sediment metagenome</name>
    <dbReference type="NCBI Taxonomy" id="412755"/>
    <lineage>
        <taxon>unclassified sequences</taxon>
        <taxon>metagenomes</taxon>
        <taxon>ecological metagenomes</taxon>
    </lineage>
</organism>
<proteinExistence type="predicted"/>
<accession>X1GSA1</accession>
<dbReference type="AlphaFoldDB" id="X1GSA1"/>
<protein>
    <submittedName>
        <fullName evidence="1">Uncharacterized protein</fullName>
    </submittedName>
</protein>
<comment type="caution">
    <text evidence="1">The sequence shown here is derived from an EMBL/GenBank/DDBJ whole genome shotgun (WGS) entry which is preliminary data.</text>
</comment>
<dbReference type="EMBL" id="BARU01010042">
    <property type="protein sequence ID" value="GAH44459.1"/>
    <property type="molecule type" value="Genomic_DNA"/>
</dbReference>